<dbReference type="GO" id="GO:0005524">
    <property type="term" value="F:ATP binding"/>
    <property type="evidence" value="ECO:0007669"/>
    <property type="project" value="UniProtKB-KW"/>
</dbReference>
<comment type="subcellular location">
    <subcellularLocation>
        <location evidence="1">Host nucleus</location>
    </subcellularLocation>
</comment>
<feature type="non-terminal residue" evidence="8">
    <location>
        <position position="1"/>
    </location>
</feature>
<keyword evidence="5" id="KW-0067">ATP-binding</keyword>
<dbReference type="Pfam" id="PF01057">
    <property type="entry name" value="Parvo_NS1"/>
    <property type="match status" value="1"/>
</dbReference>
<dbReference type="GO" id="GO:0006260">
    <property type="term" value="P:DNA replication"/>
    <property type="evidence" value="ECO:0007669"/>
    <property type="project" value="UniProtKB-KW"/>
</dbReference>
<protein>
    <submittedName>
        <fullName evidence="8">NS1</fullName>
    </submittedName>
</protein>
<evidence type="ECO:0000256" key="3">
    <source>
        <dbReference type="ARBA" id="ARBA00022705"/>
    </source>
</evidence>
<proteinExistence type="predicted"/>
<name>A0A0D3MCN8_9VIRU</name>
<evidence type="ECO:0000259" key="7">
    <source>
        <dbReference type="PROSITE" id="PS51206"/>
    </source>
</evidence>
<dbReference type="GO" id="GO:0042025">
    <property type="term" value="C:host cell nucleus"/>
    <property type="evidence" value="ECO:0007669"/>
    <property type="project" value="UniProtKB-SubCell"/>
</dbReference>
<keyword evidence="3" id="KW-0235">DNA replication</keyword>
<evidence type="ECO:0000256" key="6">
    <source>
        <dbReference type="SAM" id="Phobius"/>
    </source>
</evidence>
<dbReference type="EMBL" id="KJ641670">
    <property type="protein sequence ID" value="AIF74220.1"/>
    <property type="molecule type" value="Genomic_DNA"/>
</dbReference>
<evidence type="ECO:0000256" key="4">
    <source>
        <dbReference type="ARBA" id="ARBA00022741"/>
    </source>
</evidence>
<accession>A0A0D3MCN8</accession>
<organism evidence="8">
    <name type="scientific">Bat parvovirus</name>
    <dbReference type="NCBI Taxonomy" id="1514704"/>
    <lineage>
        <taxon>Viruses</taxon>
        <taxon>Monodnaviria</taxon>
        <taxon>Shotokuvirae</taxon>
        <taxon>Cossaviricota</taxon>
        <taxon>Quintoviricetes</taxon>
        <taxon>Piccovirales</taxon>
        <taxon>Parvoviridae</taxon>
        <taxon>Parvovirinae</taxon>
    </lineage>
</organism>
<evidence type="ECO:0000256" key="2">
    <source>
        <dbReference type="ARBA" id="ARBA00022562"/>
    </source>
</evidence>
<evidence type="ECO:0000256" key="1">
    <source>
        <dbReference type="ARBA" id="ARBA00004147"/>
    </source>
</evidence>
<dbReference type="PROSITE" id="PS51206">
    <property type="entry name" value="SF3_HELICASE_1"/>
    <property type="match status" value="1"/>
</dbReference>
<evidence type="ECO:0000313" key="8">
    <source>
        <dbReference type="EMBL" id="AIF74220.1"/>
    </source>
</evidence>
<feature type="domain" description="SF3 helicase" evidence="7">
    <location>
        <begin position="1"/>
        <end position="154"/>
    </location>
</feature>
<sequence length="387" mass="42125">YKCIHAIMCVLNKQMGKRNSWLFDGPATTGKSLLAQSLCAEIRNVGCYNPANVNFPFNDCVNKNVIWVEEACNFGQQVNQFKAVLSGQAIRVDQKGKGSKPIQPTPVILTSNEDLTNVRVGCELRPEHTEPIKDRLVQITLTNKLAGDFGLIPDGDWGRLFRTMQELSYQPTMASYCSHWEHLPIYGENWGHPTIKASEDAQAFTPDLDALLEAFAADARQGASPEPASPLGEPIGASLVADYSSASATSAGTGEEEAGLRTAVSRLCLEVSHHFKMEALMITVIALLCAILLLGLLGCVLSGWILWAMHQPPAIPVVDLLGPVDCPVLAAEPEEVETNFTLMPRPPSPVTNHSYFMQIDKWDGDYAVVFPQDSSRQGTGTSDQGTI</sequence>
<keyword evidence="4" id="KW-0547">Nucleotide-binding</keyword>
<evidence type="ECO:0000256" key="5">
    <source>
        <dbReference type="ARBA" id="ARBA00022840"/>
    </source>
</evidence>
<dbReference type="SUPFAM" id="SSF52540">
    <property type="entry name" value="P-loop containing nucleoside triphosphate hydrolases"/>
    <property type="match status" value="1"/>
</dbReference>
<feature type="transmembrane region" description="Helical" evidence="6">
    <location>
        <begin position="279"/>
        <end position="307"/>
    </location>
</feature>
<dbReference type="InterPro" id="IPR001257">
    <property type="entry name" value="Parvovirus_NS1_helicase"/>
</dbReference>
<keyword evidence="2" id="KW-1048">Host nucleus</keyword>
<dbReference type="InterPro" id="IPR014015">
    <property type="entry name" value="Helicase_SF3_DNA-vir"/>
</dbReference>
<reference evidence="8" key="1">
    <citation type="journal article" date="2016" name="ISME J.">
        <title>Deciphering the bat virome catalog to better understand the ecological diversity of bat viruses and the bat origin of emerging infectious diseases.</title>
        <authorList>
            <person name="Wu Z."/>
            <person name="Yang L."/>
            <person name="Ren X."/>
            <person name="He G."/>
            <person name="Zhang J."/>
            <person name="Yang J."/>
            <person name="Qian Z."/>
            <person name="Dong J."/>
            <person name="Sun L."/>
            <person name="Zhu Y."/>
            <person name="Du J."/>
            <person name="Yang F."/>
            <person name="Zhang S."/>
            <person name="Jin Q."/>
        </authorList>
    </citation>
    <scope>NUCLEOTIDE SEQUENCE</scope>
    <source>
        <strain evidence="8">BtMf-PV/HuB2013</strain>
    </source>
</reference>
<keyword evidence="6" id="KW-0472">Membrane</keyword>
<dbReference type="Gene3D" id="3.40.50.300">
    <property type="entry name" value="P-loop containing nucleotide triphosphate hydrolases"/>
    <property type="match status" value="1"/>
</dbReference>
<keyword evidence="6" id="KW-0812">Transmembrane</keyword>
<keyword evidence="6" id="KW-1133">Transmembrane helix</keyword>
<dbReference type="InterPro" id="IPR027417">
    <property type="entry name" value="P-loop_NTPase"/>
</dbReference>
<dbReference type="GO" id="GO:0019079">
    <property type="term" value="P:viral genome replication"/>
    <property type="evidence" value="ECO:0007669"/>
    <property type="project" value="InterPro"/>
</dbReference>